<dbReference type="EMBL" id="QGKS01000196">
    <property type="protein sequence ID" value="PWR15097.1"/>
    <property type="molecule type" value="Genomic_DNA"/>
</dbReference>
<organism evidence="1 2">
    <name type="scientific">Micromonospora sicca</name>
    <dbReference type="NCBI Taxonomy" id="2202420"/>
    <lineage>
        <taxon>Bacteria</taxon>
        <taxon>Bacillati</taxon>
        <taxon>Actinomycetota</taxon>
        <taxon>Actinomycetes</taxon>
        <taxon>Micromonosporales</taxon>
        <taxon>Micromonosporaceae</taxon>
        <taxon>Micromonospora</taxon>
    </lineage>
</organism>
<gene>
    <name evidence="1" type="ORF">DKT69_12825</name>
</gene>
<dbReference type="Proteomes" id="UP000246050">
    <property type="component" value="Unassembled WGS sequence"/>
</dbReference>
<sequence>MSSEAEQRILVVHLRGTDGMCTGCRAWWALLAPYPCWQVEWATSRQARHLTAAVLGDRP</sequence>
<dbReference type="AlphaFoldDB" id="A0A317DKF1"/>
<proteinExistence type="predicted"/>
<comment type="caution">
    <text evidence="1">The sequence shown here is derived from an EMBL/GenBank/DDBJ whole genome shotgun (WGS) entry which is preliminary data.</text>
</comment>
<accession>A0A317DKF1</accession>
<name>A0A317DKF1_9ACTN</name>
<dbReference type="OrthoDB" id="3402386at2"/>
<protein>
    <submittedName>
        <fullName evidence="1">Uncharacterized protein</fullName>
    </submittedName>
</protein>
<dbReference type="RefSeq" id="WP_109801799.1">
    <property type="nucleotide sequence ID" value="NZ_QGKS01000196.1"/>
</dbReference>
<evidence type="ECO:0000313" key="1">
    <source>
        <dbReference type="EMBL" id="PWR15097.1"/>
    </source>
</evidence>
<evidence type="ECO:0000313" key="2">
    <source>
        <dbReference type="Proteomes" id="UP000246050"/>
    </source>
</evidence>
<reference evidence="1 2" key="1">
    <citation type="submission" date="2018-05" db="EMBL/GenBank/DDBJ databases">
        <title>Micromonosporas from Atacama Desert.</title>
        <authorList>
            <person name="Carro L."/>
            <person name="Golinska P."/>
            <person name="Klenk H.-P."/>
            <person name="Goodfellow M."/>
        </authorList>
    </citation>
    <scope>NUCLEOTIDE SEQUENCE [LARGE SCALE GENOMIC DNA]</scope>
    <source>
        <strain evidence="1 2">4G51</strain>
    </source>
</reference>